<protein>
    <submittedName>
        <fullName evidence="3">Polar amino acid transport system substrate-binding protein</fullName>
    </submittedName>
</protein>
<dbReference type="Proteomes" id="UP001364224">
    <property type="component" value="Unassembled WGS sequence"/>
</dbReference>
<dbReference type="InterPro" id="IPR001638">
    <property type="entry name" value="Solute-binding_3/MltF_N"/>
</dbReference>
<keyword evidence="4" id="KW-1185">Reference proteome</keyword>
<dbReference type="Pfam" id="PF00497">
    <property type="entry name" value="SBP_bac_3"/>
    <property type="match status" value="1"/>
</dbReference>
<evidence type="ECO:0000259" key="2">
    <source>
        <dbReference type="SMART" id="SM00062"/>
    </source>
</evidence>
<reference evidence="3 4" key="1">
    <citation type="submission" date="2024-02" db="EMBL/GenBank/DDBJ databases">
        <title>Adaptive strategies in a cosmopolitan and abundant soil bacterium.</title>
        <authorList>
            <person name="Carini P."/>
        </authorList>
    </citation>
    <scope>NUCLEOTIDE SEQUENCE [LARGE SCALE GENOMIC DNA]</scope>
    <source>
        <strain evidence="3 4">AZCC 1608</strain>
    </source>
</reference>
<feature type="domain" description="Solute-binding protein family 3/N-terminal" evidence="2">
    <location>
        <begin position="40"/>
        <end position="268"/>
    </location>
</feature>
<proteinExistence type="predicted"/>
<name>A0ABU8BNR4_9BRAD</name>
<accession>A0ABU8BNR4</accession>
<gene>
    <name evidence="3" type="ORF">V1286_007729</name>
</gene>
<dbReference type="PANTHER" id="PTHR35936:SF32">
    <property type="entry name" value="MEMBRANE-BOUND LYTIC MUREIN TRANSGLYCOSYLASE F"/>
    <property type="match status" value="1"/>
</dbReference>
<dbReference type="Gene3D" id="3.40.190.10">
    <property type="entry name" value="Periplasmic binding protein-like II"/>
    <property type="match status" value="2"/>
</dbReference>
<evidence type="ECO:0000256" key="1">
    <source>
        <dbReference type="ARBA" id="ARBA00022729"/>
    </source>
</evidence>
<dbReference type="SUPFAM" id="SSF53850">
    <property type="entry name" value="Periplasmic binding protein-like II"/>
    <property type="match status" value="1"/>
</dbReference>
<evidence type="ECO:0000313" key="4">
    <source>
        <dbReference type="Proteomes" id="UP001364224"/>
    </source>
</evidence>
<dbReference type="RefSeq" id="WP_334489128.1">
    <property type="nucleotide sequence ID" value="NZ_JAZHRV010000001.1"/>
</dbReference>
<dbReference type="SMART" id="SM00062">
    <property type="entry name" value="PBPb"/>
    <property type="match status" value="1"/>
</dbReference>
<dbReference type="EMBL" id="JAZHRV010000001">
    <property type="protein sequence ID" value="MEH2560200.1"/>
    <property type="molecule type" value="Genomic_DNA"/>
</dbReference>
<keyword evidence="1" id="KW-0732">Signal</keyword>
<organism evidence="3 4">
    <name type="scientific">Bradyrhizobium algeriense</name>
    <dbReference type="NCBI Taxonomy" id="634784"/>
    <lineage>
        <taxon>Bacteria</taxon>
        <taxon>Pseudomonadati</taxon>
        <taxon>Pseudomonadota</taxon>
        <taxon>Alphaproteobacteria</taxon>
        <taxon>Hyphomicrobiales</taxon>
        <taxon>Nitrobacteraceae</taxon>
        <taxon>Bradyrhizobium</taxon>
    </lineage>
</organism>
<comment type="caution">
    <text evidence="3">The sequence shown here is derived from an EMBL/GenBank/DDBJ whole genome shotgun (WGS) entry which is preliminary data.</text>
</comment>
<sequence>MHHGLIPGSAAIAILATLIAQGTTHRADGASLAEVRQNGILRLCANPSALPYSNLTDRGGLAGFKVELAEVLAHEMGFELGVTWVRNAGDIKNSDCDVLMDVVASAASYDREGLTGPLTTHLPLRYSRPYADSGVVLAISSRSSVRRLEDLHGQKIGVMAGTVEHEWLAKHGFRVSVFASQEDIIAAIEAGEIEVGATNPVVVGWYRHEHPSTAVRIPDGYEPEPALRWSVSVGLRRADDALLAAVDAAVSRVVEQRIPAQIYAKYGITYLPPSGAGLQ</sequence>
<evidence type="ECO:0000313" key="3">
    <source>
        <dbReference type="EMBL" id="MEH2560200.1"/>
    </source>
</evidence>
<dbReference type="PANTHER" id="PTHR35936">
    <property type="entry name" value="MEMBRANE-BOUND LYTIC MUREIN TRANSGLYCOSYLASE F"/>
    <property type="match status" value="1"/>
</dbReference>